<dbReference type="Gene3D" id="3.30.450.20">
    <property type="entry name" value="PAS domain"/>
    <property type="match status" value="1"/>
</dbReference>
<dbReference type="InterPro" id="IPR001789">
    <property type="entry name" value="Sig_transdc_resp-reg_receiver"/>
</dbReference>
<evidence type="ECO:0000259" key="8">
    <source>
        <dbReference type="PROSITE" id="PS50110"/>
    </source>
</evidence>
<evidence type="ECO:0000256" key="2">
    <source>
        <dbReference type="ARBA" id="ARBA00012438"/>
    </source>
</evidence>
<feature type="domain" description="Response regulatory" evidence="8">
    <location>
        <begin position="1"/>
        <end position="118"/>
    </location>
</feature>
<dbReference type="PROSITE" id="PS50109">
    <property type="entry name" value="HIS_KIN"/>
    <property type="match status" value="1"/>
</dbReference>
<dbReference type="InterPro" id="IPR005467">
    <property type="entry name" value="His_kinase_dom"/>
</dbReference>
<name>A0AAP2DZR2_9BACT</name>
<evidence type="ECO:0000313" key="9">
    <source>
        <dbReference type="EMBL" id="MBT1710170.1"/>
    </source>
</evidence>
<keyword evidence="10" id="KW-1185">Reference proteome</keyword>
<dbReference type="SUPFAM" id="SSF47384">
    <property type="entry name" value="Homodimeric domain of signal transducing histidine kinase"/>
    <property type="match status" value="1"/>
</dbReference>
<dbReference type="Pfam" id="PF00072">
    <property type="entry name" value="Response_reg"/>
    <property type="match status" value="1"/>
</dbReference>
<reference evidence="9 10" key="1">
    <citation type="submission" date="2021-05" db="EMBL/GenBank/DDBJ databases">
        <title>A Polyphasic approach of four new species of the genus Ohtaekwangia: Ohtaekwangia histidinii sp. nov., Ohtaekwangia cretensis sp. nov., Ohtaekwangia indiensis sp. nov., Ohtaekwangia reichenbachii sp. nov. from diverse environment.</title>
        <authorList>
            <person name="Octaviana S."/>
        </authorList>
    </citation>
    <scope>NUCLEOTIDE SEQUENCE [LARGE SCALE GENOMIC DNA]</scope>
    <source>
        <strain evidence="9 10">PWU5</strain>
    </source>
</reference>
<dbReference type="InterPro" id="IPR035965">
    <property type="entry name" value="PAS-like_dom_sf"/>
</dbReference>
<keyword evidence="4" id="KW-0808">Transferase</keyword>
<dbReference type="EC" id="2.7.13.3" evidence="2"/>
<dbReference type="Gene3D" id="3.30.565.10">
    <property type="entry name" value="Histidine kinase-like ATPase, C-terminal domain"/>
    <property type="match status" value="1"/>
</dbReference>
<evidence type="ECO:0000256" key="1">
    <source>
        <dbReference type="ARBA" id="ARBA00000085"/>
    </source>
</evidence>
<dbReference type="Pfam" id="PF00512">
    <property type="entry name" value="HisKA"/>
    <property type="match status" value="1"/>
</dbReference>
<dbReference type="PANTHER" id="PTHR43304">
    <property type="entry name" value="PHYTOCHROME-LIKE PROTEIN CPH1"/>
    <property type="match status" value="1"/>
</dbReference>
<dbReference type="RefSeq" id="WP_254085747.1">
    <property type="nucleotide sequence ID" value="NZ_JAHESE010000020.1"/>
</dbReference>
<dbReference type="InterPro" id="IPR003594">
    <property type="entry name" value="HATPase_dom"/>
</dbReference>
<comment type="caution">
    <text evidence="9">The sequence shown here is derived from an EMBL/GenBank/DDBJ whole genome shotgun (WGS) entry which is preliminary data.</text>
</comment>
<dbReference type="PANTHER" id="PTHR43304:SF1">
    <property type="entry name" value="PAC DOMAIN-CONTAINING PROTEIN"/>
    <property type="match status" value="1"/>
</dbReference>
<dbReference type="SMART" id="SM00448">
    <property type="entry name" value="REC"/>
    <property type="match status" value="1"/>
</dbReference>
<dbReference type="Gene3D" id="3.40.50.2300">
    <property type="match status" value="1"/>
</dbReference>
<dbReference type="SMART" id="SM00387">
    <property type="entry name" value="HATPase_c"/>
    <property type="match status" value="1"/>
</dbReference>
<sequence length="531" mass="60343">MVLIVDDNQENVFSLKTLLNLHKFDVDTANSGEEALKKILKNTYSLIILDVQMPDMDGFEVAEAISGYSKSKDIPIIFLSAVNIHKKFITKGYASGGIDYVTKPFDPDILLLKIKTFYRLAEQTRRLQEMDRELRDEIEFRKRAESRLKDNVAELESILESIPQVAFTTDFDGNVEFVNQNWYQYAATRDEFPQCEAGDMCQYIKSAIRAQHQQVHEVKVKKLGLETFRFYVLYLTPVQQHGIASKWVGILTDIHEQKIAAQLLEKRVQERTTELVRTNQKLEESNYELQQFAFIASHDLQEPLRKIQVFSNLLNEKYTPPSPQAQGYLEKINLSAERLRKLIADVLDYSNIKGETSFSVVDLNGVIERLLTDLEVVIKAKGASITASPLPTLEVIPVQIRQVFQNLISNALKFARKNVPCQIAITAEYIADKAIDAPAVPDGDYCRIAVQDNGIGFSEDYAEKIFEIFQRLNTSERYEGTGIGLAIVKKVIDRHHGLIAARSMESLGTCFIMVFPVRQTTPVEASQQYTI</sequence>
<dbReference type="InterPro" id="IPR036097">
    <property type="entry name" value="HisK_dim/P_sf"/>
</dbReference>
<evidence type="ECO:0000256" key="6">
    <source>
        <dbReference type="PROSITE-ProRule" id="PRU00169"/>
    </source>
</evidence>
<dbReference type="GO" id="GO:0000155">
    <property type="term" value="F:phosphorelay sensor kinase activity"/>
    <property type="evidence" value="ECO:0007669"/>
    <property type="project" value="InterPro"/>
</dbReference>
<dbReference type="SUPFAM" id="SSF55785">
    <property type="entry name" value="PYP-like sensor domain (PAS domain)"/>
    <property type="match status" value="1"/>
</dbReference>
<dbReference type="InterPro" id="IPR011006">
    <property type="entry name" value="CheY-like_superfamily"/>
</dbReference>
<dbReference type="PRINTS" id="PR00344">
    <property type="entry name" value="BCTRLSENSOR"/>
</dbReference>
<dbReference type="InterPro" id="IPR036890">
    <property type="entry name" value="HATPase_C_sf"/>
</dbReference>
<protein>
    <recommendedName>
        <fullName evidence="2">histidine kinase</fullName>
        <ecNumber evidence="2">2.7.13.3</ecNumber>
    </recommendedName>
</protein>
<feature type="modified residue" description="4-aspartylphosphate" evidence="6">
    <location>
        <position position="50"/>
    </location>
</feature>
<organism evidence="9 10">
    <name type="scientific">Dawidia cretensis</name>
    <dbReference type="NCBI Taxonomy" id="2782350"/>
    <lineage>
        <taxon>Bacteria</taxon>
        <taxon>Pseudomonadati</taxon>
        <taxon>Bacteroidota</taxon>
        <taxon>Cytophagia</taxon>
        <taxon>Cytophagales</taxon>
        <taxon>Chryseotaleaceae</taxon>
        <taxon>Dawidia</taxon>
    </lineage>
</organism>
<dbReference type="Proteomes" id="UP001319080">
    <property type="component" value="Unassembled WGS sequence"/>
</dbReference>
<dbReference type="SUPFAM" id="SSF55874">
    <property type="entry name" value="ATPase domain of HSP90 chaperone/DNA topoisomerase II/histidine kinase"/>
    <property type="match status" value="1"/>
</dbReference>
<dbReference type="PROSITE" id="PS50110">
    <property type="entry name" value="RESPONSE_REGULATORY"/>
    <property type="match status" value="1"/>
</dbReference>
<dbReference type="SUPFAM" id="SSF52172">
    <property type="entry name" value="CheY-like"/>
    <property type="match status" value="1"/>
</dbReference>
<evidence type="ECO:0000259" key="7">
    <source>
        <dbReference type="PROSITE" id="PS50109"/>
    </source>
</evidence>
<gene>
    <name evidence="9" type="ORF">KK062_18130</name>
</gene>
<feature type="domain" description="Histidine kinase" evidence="7">
    <location>
        <begin position="295"/>
        <end position="519"/>
    </location>
</feature>
<keyword evidence="3 6" id="KW-0597">Phosphoprotein</keyword>
<comment type="catalytic activity">
    <reaction evidence="1">
        <text>ATP + protein L-histidine = ADP + protein N-phospho-L-histidine.</text>
        <dbReference type="EC" id="2.7.13.3"/>
    </reaction>
</comment>
<proteinExistence type="predicted"/>
<evidence type="ECO:0000256" key="5">
    <source>
        <dbReference type="ARBA" id="ARBA00022777"/>
    </source>
</evidence>
<dbReference type="InterPro" id="IPR052162">
    <property type="entry name" value="Sensor_kinase/Photoreceptor"/>
</dbReference>
<dbReference type="EMBL" id="JAHESE010000020">
    <property type="protein sequence ID" value="MBT1710170.1"/>
    <property type="molecule type" value="Genomic_DNA"/>
</dbReference>
<evidence type="ECO:0000256" key="4">
    <source>
        <dbReference type="ARBA" id="ARBA00022679"/>
    </source>
</evidence>
<dbReference type="SMART" id="SM00388">
    <property type="entry name" value="HisKA"/>
    <property type="match status" value="1"/>
</dbReference>
<dbReference type="Pfam" id="PF02518">
    <property type="entry name" value="HATPase_c"/>
    <property type="match status" value="1"/>
</dbReference>
<evidence type="ECO:0000256" key="3">
    <source>
        <dbReference type="ARBA" id="ARBA00022553"/>
    </source>
</evidence>
<accession>A0AAP2DZR2</accession>
<dbReference type="AlphaFoldDB" id="A0AAP2DZR2"/>
<evidence type="ECO:0000313" key="10">
    <source>
        <dbReference type="Proteomes" id="UP001319080"/>
    </source>
</evidence>
<dbReference type="InterPro" id="IPR004358">
    <property type="entry name" value="Sig_transdc_His_kin-like_C"/>
</dbReference>
<dbReference type="CDD" id="cd00082">
    <property type="entry name" value="HisKA"/>
    <property type="match status" value="1"/>
</dbReference>
<dbReference type="Gene3D" id="1.10.287.130">
    <property type="match status" value="1"/>
</dbReference>
<keyword evidence="5" id="KW-0418">Kinase</keyword>
<dbReference type="InterPro" id="IPR003661">
    <property type="entry name" value="HisK_dim/P_dom"/>
</dbReference>